<dbReference type="PROSITE" id="PS00754">
    <property type="entry name" value="NA_NEUROTRAN_SYMP_2"/>
    <property type="match status" value="1"/>
</dbReference>
<feature type="binding site" evidence="6">
    <location>
        <position position="70"/>
    </location>
    <ligand>
        <name>Na(+)</name>
        <dbReference type="ChEBI" id="CHEBI:29101"/>
        <label>1</label>
    </ligand>
</feature>
<keyword evidence="2" id="KW-0813">Transport</keyword>
<name>A0A7M6DQG3_9CNID</name>
<feature type="binding site" evidence="6">
    <location>
        <position position="424"/>
    </location>
    <ligand>
        <name>Na(+)</name>
        <dbReference type="ChEBI" id="CHEBI:29101"/>
        <label>1</label>
    </ligand>
</feature>
<evidence type="ECO:0000256" key="2">
    <source>
        <dbReference type="ARBA" id="ARBA00022448"/>
    </source>
</evidence>
<feature type="transmembrane region" description="Helical" evidence="7">
    <location>
        <begin position="524"/>
        <end position="545"/>
    </location>
</feature>
<feature type="transmembrane region" description="Helical" evidence="7">
    <location>
        <begin position="484"/>
        <end position="503"/>
    </location>
</feature>
<dbReference type="InterPro" id="IPR000175">
    <property type="entry name" value="Na/ntran_symport"/>
</dbReference>
<comment type="subcellular location">
    <subcellularLocation>
        <location evidence="1">Membrane</location>
        <topology evidence="1">Multi-pass membrane protein</topology>
    </subcellularLocation>
</comment>
<feature type="transmembrane region" description="Helical" evidence="7">
    <location>
        <begin position="325"/>
        <end position="346"/>
    </location>
</feature>
<dbReference type="GO" id="GO:0046872">
    <property type="term" value="F:metal ion binding"/>
    <property type="evidence" value="ECO:0007669"/>
    <property type="project" value="UniProtKB-KW"/>
</dbReference>
<dbReference type="OrthoDB" id="6581954at2759"/>
<dbReference type="GO" id="GO:0005886">
    <property type="term" value="C:plasma membrane"/>
    <property type="evidence" value="ECO:0007669"/>
    <property type="project" value="TreeGrafter"/>
</dbReference>
<proteinExistence type="predicted"/>
<dbReference type="PANTHER" id="PTHR11616:SF182">
    <property type="entry name" value="TRANSPORTER"/>
    <property type="match status" value="1"/>
</dbReference>
<dbReference type="PROSITE" id="PS50267">
    <property type="entry name" value="NA_NEUROTRAN_SYMP_3"/>
    <property type="match status" value="1"/>
</dbReference>
<dbReference type="PRINTS" id="PR00176">
    <property type="entry name" value="NANEUSMPORT"/>
</dbReference>
<dbReference type="EnsemblMetazoa" id="CLYHEMT022421.1">
    <property type="protein sequence ID" value="CLYHEMP022421.1"/>
    <property type="gene ID" value="CLYHEMG022421"/>
</dbReference>
<dbReference type="PANTHER" id="PTHR11616">
    <property type="entry name" value="SODIUM/CHLORIDE DEPENDENT TRANSPORTER"/>
    <property type="match status" value="1"/>
</dbReference>
<feature type="transmembrane region" description="Helical" evidence="7">
    <location>
        <begin position="214"/>
        <end position="234"/>
    </location>
</feature>
<evidence type="ECO:0000256" key="5">
    <source>
        <dbReference type="ARBA" id="ARBA00023136"/>
    </source>
</evidence>
<accession>A0A7M6DQG3</accession>
<evidence type="ECO:0000313" key="9">
    <source>
        <dbReference type="Proteomes" id="UP000594262"/>
    </source>
</evidence>
<sequence length="555" mass="63204">MSIYQNEDTSTTITKGDGKSFLLQNLKEKDVEQQNKVVAEETKDTTDTEEKRARWTNQREYLLSCIGFAVGLGNVWRFPWIVLRNGGGAFLIPYFTMLIIEGVPLLYLEISLGQIFQVGAAPLWIKLSRWSRGLGIASIVAGFLSSTFYRIVTGWVFYYFAVSFQNPLPWSYCPKDSNGTSTTQNKCEQLGSTEYYWYYETLQITDDFNNPGTFSWQLFLCLTASYVIVFFCVIKRIQSAGKVVYFTVIFPYLVLLILFVQGFMLEGYSEGLKLLFTPKWHRLTDLRVWKDAATQIFYSIGVGYGGMLAFSSYNQQKESIMKNTMIIAVVNSVTSLFGSIAMFSILGYRATKKSQRCFNEHSKNPINGTKPLSIDCSVNHFIENTGGGTGLAFIAFTEAIDLLPASNFFAIMFFLMLITLALDSLFGGLESIMTSIMDFKIFPNVKYVWKLIIYMSISYVASSVNCLGTGDYMVQLFNDFGIDLIILFVTFSQLVVVCYIYGFKRFSLKQKTVTGQDIPLFFQICWRFVSPIVIFVMIIMTLYQMEKNQFAVQRL</sequence>
<feature type="binding site" evidence="6">
    <location>
        <position position="420"/>
    </location>
    <ligand>
        <name>Na(+)</name>
        <dbReference type="ChEBI" id="CHEBI:29101"/>
        <label>1</label>
    </ligand>
</feature>
<evidence type="ECO:0000256" key="4">
    <source>
        <dbReference type="ARBA" id="ARBA00022989"/>
    </source>
</evidence>
<keyword evidence="6" id="KW-0915">Sodium</keyword>
<feature type="transmembrane region" description="Helical" evidence="7">
    <location>
        <begin position="296"/>
        <end position="313"/>
    </location>
</feature>
<feature type="binding site" evidence="6">
    <location>
        <position position="299"/>
    </location>
    <ligand>
        <name>Na(+)</name>
        <dbReference type="ChEBI" id="CHEBI:29101"/>
        <label>1</label>
    </ligand>
</feature>
<dbReference type="Pfam" id="PF00209">
    <property type="entry name" value="SNF"/>
    <property type="match status" value="1"/>
</dbReference>
<organism evidence="8 9">
    <name type="scientific">Clytia hemisphaerica</name>
    <dbReference type="NCBI Taxonomy" id="252671"/>
    <lineage>
        <taxon>Eukaryota</taxon>
        <taxon>Metazoa</taxon>
        <taxon>Cnidaria</taxon>
        <taxon>Hydrozoa</taxon>
        <taxon>Hydroidolina</taxon>
        <taxon>Leptothecata</taxon>
        <taxon>Obeliida</taxon>
        <taxon>Clytiidae</taxon>
        <taxon>Clytia</taxon>
    </lineage>
</organism>
<keyword evidence="4 7" id="KW-1133">Transmembrane helix</keyword>
<evidence type="ECO:0000256" key="1">
    <source>
        <dbReference type="ARBA" id="ARBA00004141"/>
    </source>
</evidence>
<dbReference type="RefSeq" id="XP_066915063.1">
    <property type="nucleotide sequence ID" value="XM_067058962.1"/>
</dbReference>
<evidence type="ECO:0000256" key="7">
    <source>
        <dbReference type="SAM" id="Phobius"/>
    </source>
</evidence>
<dbReference type="GO" id="GO:0035725">
    <property type="term" value="P:sodium ion transmembrane transport"/>
    <property type="evidence" value="ECO:0007669"/>
    <property type="project" value="TreeGrafter"/>
</dbReference>
<evidence type="ECO:0000313" key="8">
    <source>
        <dbReference type="EnsemblMetazoa" id="CLYHEMP022421.1"/>
    </source>
</evidence>
<keyword evidence="3 7" id="KW-0812">Transmembrane</keyword>
<evidence type="ECO:0008006" key="10">
    <source>
        <dbReference type="Google" id="ProtNLM"/>
    </source>
</evidence>
<dbReference type="GO" id="GO:0006865">
    <property type="term" value="P:amino acid transport"/>
    <property type="evidence" value="ECO:0007669"/>
    <property type="project" value="TreeGrafter"/>
</dbReference>
<feature type="transmembrane region" description="Helical" evidence="7">
    <location>
        <begin position="447"/>
        <end position="464"/>
    </location>
</feature>
<evidence type="ECO:0000256" key="6">
    <source>
        <dbReference type="PIRSR" id="PIRSR600175-1"/>
    </source>
</evidence>
<feature type="transmembrane region" description="Helical" evidence="7">
    <location>
        <begin position="408"/>
        <end position="426"/>
    </location>
</feature>
<protein>
    <recommendedName>
        <fullName evidence="10">Transporter</fullName>
    </recommendedName>
</protein>
<feature type="binding site" evidence="6">
    <location>
        <position position="67"/>
    </location>
    <ligand>
        <name>Na(+)</name>
        <dbReference type="ChEBI" id="CHEBI:29101"/>
        <label>1</label>
    </ligand>
</feature>
<dbReference type="NCBIfam" id="NF037979">
    <property type="entry name" value="Na_transp"/>
    <property type="match status" value="1"/>
</dbReference>
<keyword evidence="5 7" id="KW-0472">Membrane</keyword>
<feature type="transmembrane region" description="Helical" evidence="7">
    <location>
        <begin position="134"/>
        <end position="161"/>
    </location>
</feature>
<feature type="binding site" evidence="6">
    <location>
        <position position="423"/>
    </location>
    <ligand>
        <name>Na(+)</name>
        <dbReference type="ChEBI" id="CHEBI:29101"/>
        <label>1</label>
    </ligand>
</feature>
<feature type="binding site" evidence="6">
    <location>
        <position position="74"/>
    </location>
    <ligand>
        <name>Na(+)</name>
        <dbReference type="ChEBI" id="CHEBI:29101"/>
        <label>1</label>
    </ligand>
</feature>
<dbReference type="GeneID" id="136802244"/>
<evidence type="ECO:0000256" key="3">
    <source>
        <dbReference type="ARBA" id="ARBA00022692"/>
    </source>
</evidence>
<dbReference type="SUPFAM" id="SSF161070">
    <property type="entry name" value="SNF-like"/>
    <property type="match status" value="1"/>
</dbReference>
<feature type="binding site" evidence="6">
    <location>
        <position position="69"/>
    </location>
    <ligand>
        <name>Na(+)</name>
        <dbReference type="ChEBI" id="CHEBI:29101"/>
        <label>1</label>
    </ligand>
</feature>
<feature type="transmembrane region" description="Helical" evidence="7">
    <location>
        <begin position="243"/>
        <end position="264"/>
    </location>
</feature>
<feature type="transmembrane region" description="Helical" evidence="7">
    <location>
        <begin position="61"/>
        <end position="82"/>
    </location>
</feature>
<dbReference type="AlphaFoldDB" id="A0A7M6DQG3"/>
<keyword evidence="6" id="KW-0479">Metal-binding</keyword>
<dbReference type="Proteomes" id="UP000594262">
    <property type="component" value="Unplaced"/>
</dbReference>
<feature type="transmembrane region" description="Helical" evidence="7">
    <location>
        <begin position="88"/>
        <end position="108"/>
    </location>
</feature>
<reference evidence="8" key="1">
    <citation type="submission" date="2021-01" db="UniProtKB">
        <authorList>
            <consortium name="EnsemblMetazoa"/>
        </authorList>
    </citation>
    <scope>IDENTIFICATION</scope>
</reference>
<dbReference type="InterPro" id="IPR037272">
    <property type="entry name" value="SNS_sf"/>
</dbReference>
<keyword evidence="9" id="KW-1185">Reference proteome</keyword>
<feature type="binding site" evidence="6">
    <location>
        <position position="331"/>
    </location>
    <ligand>
        <name>Na(+)</name>
        <dbReference type="ChEBI" id="CHEBI:29101"/>
        <label>1</label>
    </ligand>
</feature>